<reference evidence="1" key="1">
    <citation type="submission" date="2017-04" db="EMBL/GenBank/DDBJ databases">
        <authorList>
            <person name="Varghese N."/>
            <person name="Submissions S."/>
        </authorList>
    </citation>
    <scope>NUCLEOTIDE SEQUENCE</scope>
    <source>
        <strain evidence="1">WTE2008</strain>
    </source>
</reference>
<proteinExistence type="predicted"/>
<accession>A0AC61PL84</accession>
<name>A0AC61PL84_9FIRM</name>
<evidence type="ECO:0000313" key="1">
    <source>
        <dbReference type="EMBL" id="SMC59398.1"/>
    </source>
</evidence>
<organism evidence="1 2">
    <name type="scientific">Aristaeella lactis</name>
    <dbReference type="NCBI Taxonomy" id="3046383"/>
    <lineage>
        <taxon>Bacteria</taxon>
        <taxon>Bacillati</taxon>
        <taxon>Bacillota</taxon>
        <taxon>Clostridia</taxon>
        <taxon>Eubacteriales</taxon>
        <taxon>Aristaeellaceae</taxon>
        <taxon>Aristaeella</taxon>
    </lineage>
</organism>
<gene>
    <name evidence="1" type="ORF">SAMN06297397_1623</name>
</gene>
<sequence>MMTEENKKVLDDLVYLAACAVNGQVPEKSRTDGMDLSLVYEAAQNHKLAAAAGMALESAGIRNEAFVQAVAKAMRKNALLDADRAELTRKLEEAGIWYMPLKGAILKDLYPRYGMREMADNDILVDAARAKDVGRIMQELGFEAEETGKGHHDEYRKPPVSNFEIHRMLFSGMDSHVFHEYYTGVEKRLIPDKEGSFGRHFSTDDLYLYLTAHEYKHYRHGGTGIRSLLDTYVFLKHYGNELDMAYVTAEAEKMGTADYEKKSRELALRLFSGEALTEAEQEMLAYYASSGTYGSYEQKVVNEINSFGGGFRGKLRFFRSRLFMPLEDIRYAYPVVYRHKILLPFLYVYRIIKGLTTRRGVTMADLKALKKTM</sequence>
<evidence type="ECO:0000313" key="2">
    <source>
        <dbReference type="Proteomes" id="UP000192328"/>
    </source>
</evidence>
<keyword evidence="2" id="KW-1185">Reference proteome</keyword>
<comment type="caution">
    <text evidence="1">The sequence shown here is derived from an EMBL/GenBank/DDBJ whole genome shotgun (WGS) entry which is preliminary data.</text>
</comment>
<protein>
    <submittedName>
        <fullName evidence="1">Uncharacterized nucleotidyltransferase</fullName>
    </submittedName>
</protein>
<dbReference type="EMBL" id="FWXZ01000002">
    <property type="protein sequence ID" value="SMC59398.1"/>
    <property type="molecule type" value="Genomic_DNA"/>
</dbReference>
<dbReference type="Proteomes" id="UP000192328">
    <property type="component" value="Unassembled WGS sequence"/>
</dbReference>